<organism evidence="3 4">
    <name type="scientific">Methylobacterium cerastii</name>
    <dbReference type="NCBI Taxonomy" id="932741"/>
    <lineage>
        <taxon>Bacteria</taxon>
        <taxon>Pseudomonadati</taxon>
        <taxon>Pseudomonadota</taxon>
        <taxon>Alphaproteobacteria</taxon>
        <taxon>Hyphomicrobiales</taxon>
        <taxon>Methylobacteriaceae</taxon>
        <taxon>Methylobacterium</taxon>
    </lineage>
</organism>
<dbReference type="EC" id="3.1.4.58" evidence="2"/>
<dbReference type="PANTHER" id="PTHR35561">
    <property type="entry name" value="RNA 2',3'-CYCLIC PHOSPHODIESTERASE"/>
    <property type="match status" value="1"/>
</dbReference>
<dbReference type="Proteomes" id="UP001055117">
    <property type="component" value="Unassembled WGS sequence"/>
</dbReference>
<keyword evidence="4" id="KW-1185">Reference proteome</keyword>
<comment type="similarity">
    <text evidence="2">Belongs to the 2H phosphoesterase superfamily. ThpR family.</text>
</comment>
<comment type="function">
    <text evidence="2">Hydrolyzes RNA 2',3'-cyclic phosphodiester to an RNA 2'-phosphomonoester.</text>
</comment>
<dbReference type="InterPro" id="IPR009097">
    <property type="entry name" value="Cyclic_Pdiesterase"/>
</dbReference>
<name>A0ABQ4QH05_9HYPH</name>
<dbReference type="Gene3D" id="3.90.1140.10">
    <property type="entry name" value="Cyclic phosphodiesterase"/>
    <property type="match status" value="1"/>
</dbReference>
<evidence type="ECO:0000313" key="4">
    <source>
        <dbReference type="Proteomes" id="UP001055117"/>
    </source>
</evidence>
<dbReference type="RefSeq" id="WP_147812911.1">
    <property type="nucleotide sequence ID" value="NZ_BPQG01000029.1"/>
</dbReference>
<evidence type="ECO:0000256" key="2">
    <source>
        <dbReference type="HAMAP-Rule" id="MF_01940"/>
    </source>
</evidence>
<dbReference type="InterPro" id="IPR004175">
    <property type="entry name" value="RNA_CPDase"/>
</dbReference>
<dbReference type="Pfam" id="PF13563">
    <property type="entry name" value="2_5_RNA_ligase2"/>
    <property type="match status" value="1"/>
</dbReference>
<dbReference type="HAMAP" id="MF_01940">
    <property type="entry name" value="RNA_CPDase"/>
    <property type="match status" value="1"/>
</dbReference>
<dbReference type="EMBL" id="BPQG01000029">
    <property type="protein sequence ID" value="GJD44182.1"/>
    <property type="molecule type" value="Genomic_DNA"/>
</dbReference>
<sequence>MPRLFTALALPPEIAAGLAPFRGGLPGARWIEPADYHVTLRFLGDVPVALAEDAVEALSEMRARPAIAVVLDGLSVFGGDKPRALLASVAANPDLMDLQAEQERLIRRAGAEPERRKFVPHVTLARLRREATPEAVAMALSQAPIFTPQRFSATEVVLYSARDSTGGGPYVAEAAFPFA</sequence>
<proteinExistence type="inferred from homology"/>
<feature type="active site" description="Proton donor" evidence="2">
    <location>
        <position position="37"/>
    </location>
</feature>
<feature type="active site" description="Proton acceptor" evidence="2">
    <location>
        <position position="121"/>
    </location>
</feature>
<comment type="catalytic activity">
    <reaction evidence="2">
        <text>a 3'-end 2',3'-cyclophospho-ribonucleotide-RNA + H2O = a 3'-end 2'-phospho-ribonucleotide-RNA + H(+)</text>
        <dbReference type="Rhea" id="RHEA:11828"/>
        <dbReference type="Rhea" id="RHEA-COMP:10464"/>
        <dbReference type="Rhea" id="RHEA-COMP:17353"/>
        <dbReference type="ChEBI" id="CHEBI:15377"/>
        <dbReference type="ChEBI" id="CHEBI:15378"/>
        <dbReference type="ChEBI" id="CHEBI:83064"/>
        <dbReference type="ChEBI" id="CHEBI:173113"/>
        <dbReference type="EC" id="3.1.4.58"/>
    </reaction>
</comment>
<evidence type="ECO:0000313" key="3">
    <source>
        <dbReference type="EMBL" id="GJD44182.1"/>
    </source>
</evidence>
<accession>A0ABQ4QH05</accession>
<protein>
    <recommendedName>
        <fullName evidence="2">RNA 2',3'-cyclic phosphodiesterase</fullName>
        <shortName evidence="2">RNA 2',3'-CPDase</shortName>
        <ecNumber evidence="2">3.1.4.58</ecNumber>
    </recommendedName>
</protein>
<evidence type="ECO:0000256" key="1">
    <source>
        <dbReference type="ARBA" id="ARBA00022801"/>
    </source>
</evidence>
<reference evidence="3 4" key="1">
    <citation type="journal article" date="2021" name="Front. Microbiol.">
        <title>Comprehensive Comparative Genomics and Phenotyping of Methylobacterium Species.</title>
        <authorList>
            <person name="Alessa O."/>
            <person name="Ogura Y."/>
            <person name="Fujitani Y."/>
            <person name="Takami H."/>
            <person name="Hayashi T."/>
            <person name="Sahin N."/>
            <person name="Tani A."/>
        </authorList>
    </citation>
    <scope>NUCLEOTIDE SEQUENCE [LARGE SCALE GENOMIC DNA]</scope>
    <source>
        <strain evidence="3 4">DSM 23679</strain>
    </source>
</reference>
<keyword evidence="1 2" id="KW-0378">Hydrolase</keyword>
<dbReference type="NCBIfam" id="TIGR02258">
    <property type="entry name" value="2_5_ligase"/>
    <property type="match status" value="1"/>
</dbReference>
<dbReference type="PANTHER" id="PTHR35561:SF1">
    <property type="entry name" value="RNA 2',3'-CYCLIC PHOSPHODIESTERASE"/>
    <property type="match status" value="1"/>
</dbReference>
<comment type="caution">
    <text evidence="3">The sequence shown here is derived from an EMBL/GenBank/DDBJ whole genome shotgun (WGS) entry which is preliminary data.</text>
</comment>
<feature type="short sequence motif" description="HXTX 1" evidence="2">
    <location>
        <begin position="37"/>
        <end position="40"/>
    </location>
</feature>
<feature type="short sequence motif" description="HXTX 2" evidence="2">
    <location>
        <begin position="121"/>
        <end position="124"/>
    </location>
</feature>
<dbReference type="SUPFAM" id="SSF55144">
    <property type="entry name" value="LigT-like"/>
    <property type="match status" value="1"/>
</dbReference>
<gene>
    <name evidence="3" type="primary">thpR</name>
    <name evidence="3" type="ORF">AFCDBAGC_2046</name>
</gene>